<evidence type="ECO:0000313" key="1">
    <source>
        <dbReference type="EMBL" id="URE15365.1"/>
    </source>
</evidence>
<reference evidence="1" key="1">
    <citation type="submission" date="2022-05" db="EMBL/GenBank/DDBJ databases">
        <title>The Musa troglodytarum L. genome provides insights into the mechanism of non-climacteric behaviour and enrichment of carotenoids.</title>
        <authorList>
            <person name="Wang J."/>
        </authorList>
    </citation>
    <scope>NUCLEOTIDE SEQUENCE</scope>
    <source>
        <tissue evidence="1">Leaf</tissue>
    </source>
</reference>
<dbReference type="Proteomes" id="UP001055439">
    <property type="component" value="Chromosome 7"/>
</dbReference>
<feature type="non-terminal residue" evidence="1">
    <location>
        <position position="87"/>
    </location>
</feature>
<organism evidence="1 2">
    <name type="scientific">Musa troglodytarum</name>
    <name type="common">fe'i banana</name>
    <dbReference type="NCBI Taxonomy" id="320322"/>
    <lineage>
        <taxon>Eukaryota</taxon>
        <taxon>Viridiplantae</taxon>
        <taxon>Streptophyta</taxon>
        <taxon>Embryophyta</taxon>
        <taxon>Tracheophyta</taxon>
        <taxon>Spermatophyta</taxon>
        <taxon>Magnoliopsida</taxon>
        <taxon>Liliopsida</taxon>
        <taxon>Zingiberales</taxon>
        <taxon>Musaceae</taxon>
        <taxon>Musa</taxon>
    </lineage>
</organism>
<accession>A0A9E7KH29</accession>
<dbReference type="PANTHER" id="PTHR45657:SF62">
    <property type="entry name" value="OS08G0341700 PROTEIN"/>
    <property type="match status" value="1"/>
</dbReference>
<dbReference type="EMBL" id="CP097509">
    <property type="protein sequence ID" value="URE15365.1"/>
    <property type="molecule type" value="Genomic_DNA"/>
</dbReference>
<dbReference type="PANTHER" id="PTHR45657">
    <property type="entry name" value="CRAL-TRIO DOMAIN-CONTAINING PROTEIN YKL091C-RELATED"/>
    <property type="match status" value="1"/>
</dbReference>
<proteinExistence type="predicted"/>
<gene>
    <name evidence="1" type="ORF">MUK42_11115</name>
</gene>
<name>A0A9E7KH29_9LILI</name>
<sequence length="87" mass="10434">MENIEDRLSPCLERLQRLEMMFDELTNKHAEIPFEKERVLLESWDRIKHIEFDLEKTKRVLHATVVKQLDIAESLDAMRGLQTWVNL</sequence>
<dbReference type="InterPro" id="IPR051026">
    <property type="entry name" value="PI/PC_transfer"/>
</dbReference>
<dbReference type="OrthoDB" id="1434354at2759"/>
<dbReference type="AlphaFoldDB" id="A0A9E7KH29"/>
<keyword evidence="2" id="KW-1185">Reference proteome</keyword>
<evidence type="ECO:0000313" key="2">
    <source>
        <dbReference type="Proteomes" id="UP001055439"/>
    </source>
</evidence>
<protein>
    <submittedName>
        <fullName evidence="1">CRAL/TRIO domain</fullName>
    </submittedName>
</protein>